<dbReference type="Pfam" id="PF14811">
    <property type="entry name" value="TPD"/>
    <property type="match status" value="1"/>
</dbReference>
<protein>
    <submittedName>
        <fullName evidence="1">Uncharacterized protein</fullName>
    </submittedName>
</protein>
<sequence>MSAAERVKSLQESVEEAQRRLELRRMRSQQALLAEDTFVERFASKGYLFTRESEQRMRAQLLGHPTPQTPDMGFTSPVVICGQQCNWVEFKDYFGFPDNPFVARKEKKQLRKYLLAVGQGAVVHTIGFQCGYPNIEGVAVLRCERCSRD</sequence>
<dbReference type="AlphaFoldDB" id="V9DIX9"/>
<dbReference type="VEuPathDB" id="FungiDB:G647_10300"/>
<gene>
    <name evidence="1" type="ORF">G647_10300</name>
</gene>
<proteinExistence type="predicted"/>
<name>V9DIX9_9EURO</name>
<dbReference type="RefSeq" id="XP_008724513.1">
    <property type="nucleotide sequence ID" value="XM_008726291.1"/>
</dbReference>
<reference evidence="1 2" key="1">
    <citation type="submission" date="2013-03" db="EMBL/GenBank/DDBJ databases">
        <title>The Genome Sequence of Cladophialophora carrionii CBS 160.54.</title>
        <authorList>
            <consortium name="The Broad Institute Genomics Platform"/>
            <person name="Cuomo C."/>
            <person name="de Hoog S."/>
            <person name="Gorbushina A."/>
            <person name="Walker B."/>
            <person name="Young S.K."/>
            <person name="Zeng Q."/>
            <person name="Gargeya S."/>
            <person name="Fitzgerald M."/>
            <person name="Haas B."/>
            <person name="Abouelleil A."/>
            <person name="Allen A.W."/>
            <person name="Alvarado L."/>
            <person name="Arachchi H.M."/>
            <person name="Berlin A.M."/>
            <person name="Chapman S.B."/>
            <person name="Gainer-Dewar J."/>
            <person name="Goldberg J."/>
            <person name="Griggs A."/>
            <person name="Gujja S."/>
            <person name="Hansen M."/>
            <person name="Howarth C."/>
            <person name="Imamovic A."/>
            <person name="Ireland A."/>
            <person name="Larimer J."/>
            <person name="McCowan C."/>
            <person name="Murphy C."/>
            <person name="Pearson M."/>
            <person name="Poon T.W."/>
            <person name="Priest M."/>
            <person name="Roberts A."/>
            <person name="Saif S."/>
            <person name="Shea T."/>
            <person name="Sisk P."/>
            <person name="Sykes S."/>
            <person name="Wortman J."/>
            <person name="Nusbaum C."/>
            <person name="Birren B."/>
        </authorList>
    </citation>
    <scope>NUCLEOTIDE SEQUENCE [LARGE SCALE GENOMIC DNA]</scope>
    <source>
        <strain evidence="1 2">CBS 160.54</strain>
    </source>
</reference>
<dbReference type="Proteomes" id="UP000030678">
    <property type="component" value="Unassembled WGS sequence"/>
</dbReference>
<dbReference type="InterPro" id="IPR029404">
    <property type="entry name" value="CDIN1"/>
</dbReference>
<dbReference type="HOGENOM" id="CLU_1749432_0_0_1"/>
<evidence type="ECO:0000313" key="1">
    <source>
        <dbReference type="EMBL" id="ETI26854.1"/>
    </source>
</evidence>
<evidence type="ECO:0000313" key="2">
    <source>
        <dbReference type="Proteomes" id="UP000030678"/>
    </source>
</evidence>
<organism evidence="1 2">
    <name type="scientific">Cladophialophora carrionii CBS 160.54</name>
    <dbReference type="NCBI Taxonomy" id="1279043"/>
    <lineage>
        <taxon>Eukaryota</taxon>
        <taxon>Fungi</taxon>
        <taxon>Dikarya</taxon>
        <taxon>Ascomycota</taxon>
        <taxon>Pezizomycotina</taxon>
        <taxon>Eurotiomycetes</taxon>
        <taxon>Chaetothyriomycetidae</taxon>
        <taxon>Chaetothyriales</taxon>
        <taxon>Herpotrichiellaceae</taxon>
        <taxon>Cladophialophora</taxon>
    </lineage>
</organism>
<dbReference type="EMBL" id="KB822700">
    <property type="protein sequence ID" value="ETI26854.1"/>
    <property type="molecule type" value="Genomic_DNA"/>
</dbReference>
<dbReference type="OrthoDB" id="6105938at2759"/>
<accession>V9DIX9</accession>
<dbReference type="GeneID" id="19988793"/>